<accession>A0A377ZSI2</accession>
<dbReference type="AlphaFoldDB" id="A0A377ZSI2"/>
<dbReference type="Pfam" id="PF01874">
    <property type="entry name" value="CitG"/>
    <property type="match status" value="1"/>
</dbReference>
<dbReference type="Proteomes" id="UP000254020">
    <property type="component" value="Unassembled WGS sequence"/>
</dbReference>
<evidence type="ECO:0000256" key="2">
    <source>
        <dbReference type="SAM" id="MobiDB-lite"/>
    </source>
</evidence>
<gene>
    <name evidence="1" type="primary">mdcB</name>
    <name evidence="3" type="ORF">NCTC9504_03629</name>
</gene>
<dbReference type="NCBIfam" id="NF002315">
    <property type="entry name" value="PRK01237.1"/>
    <property type="match status" value="1"/>
</dbReference>
<dbReference type="InterPro" id="IPR002736">
    <property type="entry name" value="CitG"/>
</dbReference>
<keyword evidence="1 3" id="KW-0808">Transferase</keyword>
<dbReference type="GO" id="GO:0046917">
    <property type="term" value="F:triphosphoribosyl-dephospho-CoA synthase activity"/>
    <property type="evidence" value="ECO:0007669"/>
    <property type="project" value="UniProtKB-UniRule"/>
</dbReference>
<dbReference type="InterPro" id="IPR005777">
    <property type="entry name" value="MadA"/>
</dbReference>
<protein>
    <recommendedName>
        <fullName evidence="1">2-(5''-triphosphoribosyl)-3'-dephosphocoenzyme-A synthase</fullName>
        <shortName evidence="1">2-(5''-triphosphoribosyl)-3'-dephospho-CoA synthase</shortName>
        <ecNumber evidence="1">2.4.2.52</ecNumber>
    </recommendedName>
</protein>
<dbReference type="InterPro" id="IPR037171">
    <property type="entry name" value="NagB/RpiA_transferase-like"/>
</dbReference>
<organism evidence="3 4">
    <name type="scientific">Klebsiella pneumoniae subsp. pneumoniae</name>
    <dbReference type="NCBI Taxonomy" id="72407"/>
    <lineage>
        <taxon>Bacteria</taxon>
        <taxon>Pseudomonadati</taxon>
        <taxon>Pseudomonadota</taxon>
        <taxon>Gammaproteobacteria</taxon>
        <taxon>Enterobacterales</taxon>
        <taxon>Enterobacteriaceae</taxon>
        <taxon>Klebsiella/Raoultella group</taxon>
        <taxon>Klebsiella</taxon>
        <taxon>Klebsiella pneumoniae complex</taxon>
    </lineage>
</organism>
<proteinExistence type="inferred from homology"/>
<comment type="catalytic activity">
    <reaction evidence="1">
        <text>3'-dephospho-CoA + ATP = 2'-(5''-triphospho-alpha-D-ribosyl)-3'-dephospho-CoA + adenine</text>
        <dbReference type="Rhea" id="RHEA:15117"/>
        <dbReference type="ChEBI" id="CHEBI:16708"/>
        <dbReference type="ChEBI" id="CHEBI:30616"/>
        <dbReference type="ChEBI" id="CHEBI:57328"/>
        <dbReference type="ChEBI" id="CHEBI:61378"/>
        <dbReference type="EC" id="2.4.2.52"/>
    </reaction>
</comment>
<dbReference type="EMBL" id="UGMA01000005">
    <property type="protein sequence ID" value="STU82956.1"/>
    <property type="molecule type" value="Genomic_DNA"/>
</dbReference>
<dbReference type="NCBIfam" id="TIGR03132">
    <property type="entry name" value="malonate_mdcB"/>
    <property type="match status" value="1"/>
</dbReference>
<feature type="region of interest" description="Disordered" evidence="2">
    <location>
        <begin position="1"/>
        <end position="20"/>
    </location>
</feature>
<dbReference type="InterPro" id="IPR017555">
    <property type="entry name" value="TriPribosyl-deP-CoA_syn"/>
</dbReference>
<dbReference type="SUPFAM" id="SSF100950">
    <property type="entry name" value="NagB/RpiA/CoA transferase-like"/>
    <property type="match status" value="2"/>
</dbReference>
<dbReference type="NCBIfam" id="TIGR01110">
    <property type="entry name" value="mdcA"/>
    <property type="match status" value="1"/>
</dbReference>
<name>A0A377ZSI2_KLEPN</name>
<keyword evidence="1" id="KW-0547">Nucleotide-binding</keyword>
<evidence type="ECO:0000313" key="4">
    <source>
        <dbReference type="Proteomes" id="UP000254020"/>
    </source>
</evidence>
<evidence type="ECO:0000313" key="3">
    <source>
        <dbReference type="EMBL" id="STU82956.1"/>
    </source>
</evidence>
<dbReference type="PANTHER" id="PTHR43293:SF2">
    <property type="entry name" value="MALONATE DECARBOXYLASE ALPHA SUBUNIT"/>
    <property type="match status" value="1"/>
</dbReference>
<reference evidence="3 4" key="1">
    <citation type="submission" date="2018-06" db="EMBL/GenBank/DDBJ databases">
        <authorList>
            <consortium name="Pathogen Informatics"/>
            <person name="Doyle S."/>
        </authorList>
    </citation>
    <scope>NUCLEOTIDE SEQUENCE [LARGE SCALE GENOMIC DNA]</scope>
    <source>
        <strain evidence="3 4">NCTC9504</strain>
    </source>
</reference>
<dbReference type="Gene3D" id="1.10.4200.10">
    <property type="entry name" value="Triphosphoribosyl-dephospho-CoA protein"/>
    <property type="match status" value="2"/>
</dbReference>
<dbReference type="Pfam" id="PF16957">
    <property type="entry name" value="Mal_decarbox_Al"/>
    <property type="match status" value="1"/>
</dbReference>
<sequence length="832" mass="89804">MNAEQTTGRVWNRRRTEKQRRLAEANMPGKVIPTDQLVSVLENLLAPGDRVVLEGNNQKQADFLSRMLAEVNPQKIHDLHMIMPSVGRSEHLDLFEKGIARKLDFSFSGTQSLRISQLLEDGLLEIGAIHTYIELYSRLYVDLSPNVALIAGYKADRKGNLYTGPSTEDTPALVEAAAFHDGIVIAQVNELVDDECDLPRVDIPGSWIDYVVVADKPFFIEPLFTRDPRLIKQEHILMAMMAIKGIYAEHQVQSLNHGIGFNTAAIELLLPTYGEQLGLKGKICKHWTLNPHPTLIPAIESGWVESVHCFGGELGMEEYIRARPDIFFTGPDGSMRSNRAFCQLAGQYAVDMFIGSTLQVDGLANSSTVTRGRLSGFGGAPNMGHDPHGRRHATPAWLNMITEPDPMQRGKKLVVQMVETFQAGVKPTFVETLDAVEVAKTSGMPLAPVMIYGDDVTHVLTEEGIAYLYRAESLEERRAMVAAVAGITDIGLGVDAKRVAALRQSGKVVYPEDLGIRRSDATRSLLAAGSVADPGGVVRRTVQPTGKIPELVMKNLSPLHAESRVSWLAHTASACLIDEARLSPKPGLVDSRGNGAHQDLNLALMERSARSLQPTFHALAEQSWRRPADIALRETVGRLGREGEAQMMLATGGVNTHRGAIWALGLLVSAVAMLGGEGQSQAIADAAAALARLPDGFAPKSFSKGLRASRRWQVPGAREEAQCGFPHITRLALPQLQHSRARGASEPQAQLDALMAIMTSLSDTCVLSRAGMAGLQAMQQGACEVLAAGGCASFAGRAALARLDAIMLAQNASPGGAADLLAATLFLDRVAG</sequence>
<comment type="similarity">
    <text evidence="1">Belongs to the CitG/MdcB family.</text>
</comment>
<evidence type="ECO:0000256" key="1">
    <source>
        <dbReference type="HAMAP-Rule" id="MF_01883"/>
    </source>
</evidence>
<dbReference type="Gene3D" id="3.40.1080.10">
    <property type="entry name" value="Glutaconate Coenzyme A-transferase"/>
    <property type="match status" value="1"/>
</dbReference>
<dbReference type="PANTHER" id="PTHR43293">
    <property type="entry name" value="ACETATE COA-TRANSFERASE YDIF"/>
    <property type="match status" value="1"/>
</dbReference>
<dbReference type="HAMAP" id="MF_01883">
    <property type="entry name" value="MdcB"/>
    <property type="match status" value="1"/>
</dbReference>
<keyword evidence="1" id="KW-0067">ATP-binding</keyword>
<comment type="function">
    <text evidence="1">Involved in the formation of 2-(5''-phosphoribosyl)-3'-dephosphocoenzyme-A, the prosthetic group of the acyl-carrier protein of the malonate decarboxylase.</text>
</comment>
<dbReference type="GO" id="GO:0005524">
    <property type="term" value="F:ATP binding"/>
    <property type="evidence" value="ECO:0007669"/>
    <property type="project" value="UniProtKB-KW"/>
</dbReference>
<dbReference type="EC" id="2.4.2.52" evidence="1"/>